<reference evidence="13 14" key="1">
    <citation type="journal article" date="2015" name="Biotechnol. Biofuels">
        <title>Enhanced degradation of softwood versus hardwood by the white-rot fungus Pycnoporus coccineus.</title>
        <authorList>
            <person name="Couturier M."/>
            <person name="Navarro D."/>
            <person name="Chevret D."/>
            <person name="Henrissat B."/>
            <person name="Piumi F."/>
            <person name="Ruiz-Duenas F.J."/>
            <person name="Martinez A.T."/>
            <person name="Grigoriev I.V."/>
            <person name="Riley R."/>
            <person name="Lipzen A."/>
            <person name="Berrin J.G."/>
            <person name="Master E.R."/>
            <person name="Rosso M.N."/>
        </authorList>
    </citation>
    <scope>NUCLEOTIDE SEQUENCE [LARGE SCALE GENOMIC DNA]</scope>
    <source>
        <strain evidence="13 14">BRFM310</strain>
    </source>
</reference>
<keyword evidence="9 10" id="KW-0539">Nucleus</keyword>
<dbReference type="SUPFAM" id="SSF52540">
    <property type="entry name" value="P-loop containing nucleoside triphosphate hydrolases"/>
    <property type="match status" value="1"/>
</dbReference>
<feature type="compositionally biased region" description="Low complexity" evidence="11">
    <location>
        <begin position="164"/>
        <end position="176"/>
    </location>
</feature>
<dbReference type="Gene3D" id="3.40.50.10190">
    <property type="entry name" value="BRCT domain"/>
    <property type="match status" value="1"/>
</dbReference>
<comment type="similarity">
    <text evidence="2 10">Belongs to the activator 1 large subunit family.</text>
</comment>
<dbReference type="PANTHER" id="PTHR23389:SF6">
    <property type="entry name" value="REPLICATION FACTOR C SUBUNIT 1"/>
    <property type="match status" value="1"/>
</dbReference>
<dbReference type="STRING" id="1353009.A0A1Y2IMK7"/>
<feature type="compositionally biased region" description="Low complexity" evidence="11">
    <location>
        <begin position="132"/>
        <end position="154"/>
    </location>
</feature>
<dbReference type="FunFam" id="1.20.272.10:FF:000005">
    <property type="entry name" value="Replication factor C subunit 1"/>
    <property type="match status" value="1"/>
</dbReference>
<evidence type="ECO:0000256" key="5">
    <source>
        <dbReference type="ARBA" id="ARBA00022705"/>
    </source>
</evidence>
<evidence type="ECO:0000313" key="13">
    <source>
        <dbReference type="EMBL" id="OSD01923.1"/>
    </source>
</evidence>
<dbReference type="SMART" id="SM00292">
    <property type="entry name" value="BRCT"/>
    <property type="match status" value="1"/>
</dbReference>
<name>A0A1Y2IMK7_TRAC3</name>
<dbReference type="InterPro" id="IPR003593">
    <property type="entry name" value="AAA+_ATPase"/>
</dbReference>
<dbReference type="InterPro" id="IPR047854">
    <property type="entry name" value="RFC_lid"/>
</dbReference>
<dbReference type="GO" id="GO:0005524">
    <property type="term" value="F:ATP binding"/>
    <property type="evidence" value="ECO:0007669"/>
    <property type="project" value="UniProtKB-UniRule"/>
</dbReference>
<sequence length="999" mass="108334">MVQGKSKAPVKSHGTDIRGFFGGAGSQTASGGSQGASQTSSTRKTTNGAAKLKAIEISDDDAEELPKKTAAVSTKPTPAKPATASKLKSEEVMEIDDDEPIRPQAAKRKKAAIIESSDEEQSNEPPPKKKQTTTPSTSKPRTSTSTSTAQPASAIRPAKDSVSRKAPTPRKAAAPPRKNKRDDDFIASSGEEDDDDFVVDDDEDDELLKGKSKSKAVPKKAPAKSAPVKPPQKAKSEKAVKGEEKKSAKSEAASATSVDDKSAKKPNWYAMKAARAGPSNPGSKEIPLPKDPNCLAGLSFVFTGELNSLSRDEAVELAKRYGGRVVGQPSSKTSYVVVGTDAGPSKLKAIEKNKLKTLDEDGFLNLIATRVVDESALDDKTRKKMEKEQEAIRESAKEMERREKQAAKQAATTTASAKPAPLNQLWTARYAPQTLKEICGNKGQVEKLLEWLNSWSTSLQSGFKKPGKNGMNVYRAVMITGPPGIGKTTSAHLCAKLAGFTPIELNASDARSKKLVENSTNIMNTSLDGWMHGGNKTNAAGVTITDKSCLIMDEVDGMSAGDRGGVGALCALIKKTKIPIICIANDRNAQKLKPLLNVTFNLAFRRPEPAAIRSRILSIAFKEKLKIPANVIDQLVQSAQSDIRQVLNMLSTWKLSSTTMDFDEGKALAKMNEKYSVMTPFGVINKMLGPQMFSPTSRETLGDKIELYFHDPSFVPLFMQENYLKTQPSRLRNMDGPEKTLKHLELMYKAAESLSDGDIVDSLIHGPNQYWSLMPLHAVCSTVRPASFLYGMGAGYGGPNAMSFPQWLGQNSKQNKLSRQLTDVQARMRLKVSGDKGEIRQSYIPALFPHMVQPLMDQGASAVEEVIEFMDEYFLTREDWDTIVELGVGDRSDAIVMKKISTNTKTSFTKKYNVRDHPVAFHKAQDLGKVPKKLASAGPAPDLEEAFDVDDEIVEEEEEEKGDASDEAPEHDSLIKVAKQKGKGKAASTGSKGKAAKKG</sequence>
<evidence type="ECO:0000256" key="9">
    <source>
        <dbReference type="ARBA" id="ARBA00023242"/>
    </source>
</evidence>
<dbReference type="FunFam" id="1.10.8.60:FF:000021">
    <property type="entry name" value="Replication factor C subunit 1"/>
    <property type="match status" value="1"/>
</dbReference>
<dbReference type="OrthoDB" id="446168at2759"/>
<evidence type="ECO:0000256" key="11">
    <source>
        <dbReference type="SAM" id="MobiDB-lite"/>
    </source>
</evidence>
<keyword evidence="4" id="KW-0597">Phosphoprotein</keyword>
<feature type="compositionally biased region" description="Acidic residues" evidence="11">
    <location>
        <begin position="942"/>
        <end position="961"/>
    </location>
</feature>
<dbReference type="GO" id="GO:0006281">
    <property type="term" value="P:DNA repair"/>
    <property type="evidence" value="ECO:0007669"/>
    <property type="project" value="InterPro"/>
</dbReference>
<comment type="subcellular location">
    <subcellularLocation>
        <location evidence="1 10">Nucleus</location>
    </subcellularLocation>
</comment>
<dbReference type="GO" id="GO:0003677">
    <property type="term" value="F:DNA binding"/>
    <property type="evidence" value="ECO:0007669"/>
    <property type="project" value="UniProtKB-KW"/>
</dbReference>
<dbReference type="InterPro" id="IPR001357">
    <property type="entry name" value="BRCT_dom"/>
</dbReference>
<keyword evidence="8" id="KW-0238">DNA-binding</keyword>
<feature type="region of interest" description="Disordered" evidence="11">
    <location>
        <begin position="1"/>
        <end position="288"/>
    </location>
</feature>
<protein>
    <recommendedName>
        <fullName evidence="3 10">Replication factor C subunit 1</fullName>
    </recommendedName>
</protein>
<evidence type="ECO:0000256" key="4">
    <source>
        <dbReference type="ARBA" id="ARBA00022553"/>
    </source>
</evidence>
<evidence type="ECO:0000256" key="2">
    <source>
        <dbReference type="ARBA" id="ARBA00006116"/>
    </source>
</evidence>
<feature type="compositionally biased region" description="Low complexity" evidence="11">
    <location>
        <begin position="26"/>
        <end position="42"/>
    </location>
</feature>
<dbReference type="GO" id="GO:0005634">
    <property type="term" value="C:nucleus"/>
    <property type="evidence" value="ECO:0007669"/>
    <property type="project" value="UniProtKB-SubCell"/>
</dbReference>
<dbReference type="InterPro" id="IPR008921">
    <property type="entry name" value="DNA_pol3_clamp-load_cplx_C"/>
</dbReference>
<dbReference type="PIRSF" id="PIRSF036578">
    <property type="entry name" value="RFC1"/>
    <property type="match status" value="1"/>
</dbReference>
<dbReference type="Gene3D" id="1.10.8.60">
    <property type="match status" value="1"/>
</dbReference>
<dbReference type="GO" id="GO:0006271">
    <property type="term" value="P:DNA strand elongation involved in DNA replication"/>
    <property type="evidence" value="ECO:0007669"/>
    <property type="project" value="UniProtKB-ARBA"/>
</dbReference>
<dbReference type="Proteomes" id="UP000193067">
    <property type="component" value="Unassembled WGS sequence"/>
</dbReference>
<accession>A0A1Y2IMK7</accession>
<dbReference type="GO" id="GO:0016887">
    <property type="term" value="F:ATP hydrolysis activity"/>
    <property type="evidence" value="ECO:0007669"/>
    <property type="project" value="InterPro"/>
</dbReference>
<feature type="compositionally biased region" description="Basic and acidic residues" evidence="11">
    <location>
        <begin position="234"/>
        <end position="249"/>
    </location>
</feature>
<dbReference type="InterPro" id="IPR036420">
    <property type="entry name" value="BRCT_dom_sf"/>
</dbReference>
<dbReference type="Gene3D" id="1.20.272.10">
    <property type="match status" value="1"/>
</dbReference>
<evidence type="ECO:0000313" key="14">
    <source>
        <dbReference type="Proteomes" id="UP000193067"/>
    </source>
</evidence>
<evidence type="ECO:0000256" key="7">
    <source>
        <dbReference type="ARBA" id="ARBA00022840"/>
    </source>
</evidence>
<feature type="compositionally biased region" description="Low complexity" evidence="11">
    <location>
        <begin position="407"/>
        <end position="417"/>
    </location>
</feature>
<keyword evidence="14" id="KW-1185">Reference proteome</keyword>
<feature type="compositionally biased region" description="Basic residues" evidence="11">
    <location>
        <begin position="210"/>
        <end position="222"/>
    </location>
</feature>
<feature type="region of interest" description="Disordered" evidence="11">
    <location>
        <begin position="932"/>
        <end position="999"/>
    </location>
</feature>
<dbReference type="InterPro" id="IPR012178">
    <property type="entry name" value="RFC1"/>
</dbReference>
<dbReference type="Pfam" id="PF08519">
    <property type="entry name" value="RFC1"/>
    <property type="match status" value="1"/>
</dbReference>
<dbReference type="Gene3D" id="3.40.50.300">
    <property type="entry name" value="P-loop containing nucleotide triphosphate hydrolases"/>
    <property type="match status" value="1"/>
</dbReference>
<proteinExistence type="inferred from homology"/>
<feature type="domain" description="BRCT" evidence="12">
    <location>
        <begin position="290"/>
        <end position="370"/>
    </location>
</feature>
<keyword evidence="5 10" id="KW-0235">DNA replication</keyword>
<dbReference type="PROSITE" id="PS50172">
    <property type="entry name" value="BRCT"/>
    <property type="match status" value="1"/>
</dbReference>
<feature type="compositionally biased region" description="Acidic residues" evidence="11">
    <location>
        <begin position="190"/>
        <end position="206"/>
    </location>
</feature>
<evidence type="ECO:0000256" key="1">
    <source>
        <dbReference type="ARBA" id="ARBA00004123"/>
    </source>
</evidence>
<dbReference type="InterPro" id="IPR027417">
    <property type="entry name" value="P-loop_NTPase"/>
</dbReference>
<dbReference type="GO" id="GO:0003689">
    <property type="term" value="F:DNA clamp loader activity"/>
    <property type="evidence" value="ECO:0007669"/>
    <property type="project" value="UniProtKB-UniRule"/>
</dbReference>
<dbReference type="SUPFAM" id="SSF52113">
    <property type="entry name" value="BRCT domain"/>
    <property type="match status" value="1"/>
</dbReference>
<evidence type="ECO:0000256" key="3">
    <source>
        <dbReference type="ARBA" id="ARBA00020401"/>
    </source>
</evidence>
<dbReference type="FunFam" id="3.40.50.300:FF:000395">
    <property type="entry name" value="Replication factor C subunit 1"/>
    <property type="match status" value="1"/>
</dbReference>
<evidence type="ECO:0000256" key="6">
    <source>
        <dbReference type="ARBA" id="ARBA00022741"/>
    </source>
</evidence>
<feature type="compositionally biased region" description="Basic and acidic residues" evidence="11">
    <location>
        <begin position="381"/>
        <end position="406"/>
    </location>
</feature>
<dbReference type="SMART" id="SM00382">
    <property type="entry name" value="AAA"/>
    <property type="match status" value="1"/>
</dbReference>
<dbReference type="PANTHER" id="PTHR23389">
    <property type="entry name" value="CHROMOSOME TRANSMISSION FIDELITY FACTOR 18"/>
    <property type="match status" value="1"/>
</dbReference>
<dbReference type="InterPro" id="IPR013725">
    <property type="entry name" value="DNA_replication_fac_RFC1_C"/>
</dbReference>
<dbReference type="CDD" id="cd18140">
    <property type="entry name" value="HLD_clamp_RFC"/>
    <property type="match status" value="1"/>
</dbReference>
<keyword evidence="7 10" id="KW-0067">ATP-binding</keyword>
<dbReference type="CDD" id="cd00009">
    <property type="entry name" value="AAA"/>
    <property type="match status" value="1"/>
</dbReference>
<dbReference type="EMBL" id="KZ084108">
    <property type="protein sequence ID" value="OSD01923.1"/>
    <property type="molecule type" value="Genomic_DNA"/>
</dbReference>
<keyword evidence="6 10" id="KW-0547">Nucleotide-binding</keyword>
<evidence type="ECO:0000256" key="8">
    <source>
        <dbReference type="ARBA" id="ARBA00023125"/>
    </source>
</evidence>
<evidence type="ECO:0000256" key="10">
    <source>
        <dbReference type="PIRNR" id="PIRNR036578"/>
    </source>
</evidence>
<feature type="region of interest" description="Disordered" evidence="11">
    <location>
        <begin position="381"/>
        <end position="417"/>
    </location>
</feature>
<dbReference type="Pfam" id="PF25361">
    <property type="entry name" value="AAA_lid_RFC1"/>
    <property type="match status" value="1"/>
</dbReference>
<evidence type="ECO:0000259" key="12">
    <source>
        <dbReference type="PROSITE" id="PS50172"/>
    </source>
</evidence>
<dbReference type="FunFam" id="3.40.50.10190:FF:000001">
    <property type="entry name" value="Replication factor C subunit 1"/>
    <property type="match status" value="1"/>
</dbReference>
<dbReference type="InterPro" id="IPR003959">
    <property type="entry name" value="ATPase_AAA_core"/>
</dbReference>
<feature type="compositionally biased region" description="Low complexity" evidence="11">
    <location>
        <begin position="223"/>
        <end position="233"/>
    </location>
</feature>
<gene>
    <name evidence="13" type="ORF">PYCCODRAFT_1435919</name>
</gene>
<dbReference type="SUPFAM" id="SSF48019">
    <property type="entry name" value="post-AAA+ oligomerization domain-like"/>
    <property type="match status" value="1"/>
</dbReference>
<dbReference type="GO" id="GO:0005663">
    <property type="term" value="C:DNA replication factor C complex"/>
    <property type="evidence" value="ECO:0007669"/>
    <property type="project" value="InterPro"/>
</dbReference>
<dbReference type="AlphaFoldDB" id="A0A1Y2IMK7"/>
<dbReference type="Pfam" id="PF00533">
    <property type="entry name" value="BRCT"/>
    <property type="match status" value="1"/>
</dbReference>
<organism evidence="13 14">
    <name type="scientific">Trametes coccinea (strain BRFM310)</name>
    <name type="common">Pycnoporus coccineus</name>
    <dbReference type="NCBI Taxonomy" id="1353009"/>
    <lineage>
        <taxon>Eukaryota</taxon>
        <taxon>Fungi</taxon>
        <taxon>Dikarya</taxon>
        <taxon>Basidiomycota</taxon>
        <taxon>Agaricomycotina</taxon>
        <taxon>Agaricomycetes</taxon>
        <taxon>Polyporales</taxon>
        <taxon>Polyporaceae</taxon>
        <taxon>Trametes</taxon>
    </lineage>
</organism>
<dbReference type="Pfam" id="PF00004">
    <property type="entry name" value="AAA"/>
    <property type="match status" value="1"/>
</dbReference>
<feature type="compositionally biased region" description="Basic and acidic residues" evidence="11">
    <location>
        <begin position="962"/>
        <end position="974"/>
    </location>
</feature>